<dbReference type="PROSITE" id="PS50943">
    <property type="entry name" value="HTH_CROC1"/>
    <property type="match status" value="1"/>
</dbReference>
<dbReference type="EMBL" id="BMFY01000010">
    <property type="protein sequence ID" value="GGA20126.1"/>
    <property type="molecule type" value="Genomic_DNA"/>
</dbReference>
<evidence type="ECO:0000313" key="3">
    <source>
        <dbReference type="Proteomes" id="UP000616114"/>
    </source>
</evidence>
<dbReference type="Proteomes" id="UP000616114">
    <property type="component" value="Unassembled WGS sequence"/>
</dbReference>
<proteinExistence type="predicted"/>
<keyword evidence="3" id="KW-1185">Reference proteome</keyword>
<dbReference type="InterPro" id="IPR001387">
    <property type="entry name" value="Cro/C1-type_HTH"/>
</dbReference>
<evidence type="ECO:0000313" key="2">
    <source>
        <dbReference type="EMBL" id="GGA20126.1"/>
    </source>
</evidence>
<gene>
    <name evidence="2" type="ORF">GCM10011333_24080</name>
</gene>
<comment type="caution">
    <text evidence="2">The sequence shown here is derived from an EMBL/GenBank/DDBJ whole genome shotgun (WGS) entry which is preliminary data.</text>
</comment>
<dbReference type="GO" id="GO:0003677">
    <property type="term" value="F:DNA binding"/>
    <property type="evidence" value="ECO:0007669"/>
    <property type="project" value="InterPro"/>
</dbReference>
<dbReference type="SUPFAM" id="SSF47413">
    <property type="entry name" value="lambda repressor-like DNA-binding domains"/>
    <property type="match status" value="1"/>
</dbReference>
<sequence>MHGWRIVLELTAQQVAERTGITRDTLRRIEKGDRSVGFGNVAQVLRAPGVLEGEIAMMAEPIEPRLESLRAAARTRK</sequence>
<dbReference type="Pfam" id="PF01381">
    <property type="entry name" value="HTH_3"/>
    <property type="match status" value="1"/>
</dbReference>
<dbReference type="SMART" id="SM00530">
    <property type="entry name" value="HTH_XRE"/>
    <property type="match status" value="1"/>
</dbReference>
<dbReference type="AlphaFoldDB" id="A0A8J2TZF7"/>
<evidence type="ECO:0000259" key="1">
    <source>
        <dbReference type="PROSITE" id="PS50943"/>
    </source>
</evidence>
<dbReference type="CDD" id="cd00093">
    <property type="entry name" value="HTH_XRE"/>
    <property type="match status" value="1"/>
</dbReference>
<protein>
    <recommendedName>
        <fullName evidence="1">HTH cro/C1-type domain-containing protein</fullName>
    </recommendedName>
</protein>
<feature type="domain" description="HTH cro/C1-type" evidence="1">
    <location>
        <begin position="10"/>
        <end position="55"/>
    </location>
</feature>
<dbReference type="Gene3D" id="1.10.260.40">
    <property type="entry name" value="lambda repressor-like DNA-binding domains"/>
    <property type="match status" value="1"/>
</dbReference>
<reference evidence="2" key="1">
    <citation type="journal article" date="2014" name="Int. J. Syst. Evol. Microbiol.">
        <title>Complete genome sequence of Corynebacterium casei LMG S-19264T (=DSM 44701T), isolated from a smear-ripened cheese.</title>
        <authorList>
            <consortium name="US DOE Joint Genome Institute (JGI-PGF)"/>
            <person name="Walter F."/>
            <person name="Albersmeier A."/>
            <person name="Kalinowski J."/>
            <person name="Ruckert C."/>
        </authorList>
    </citation>
    <scope>NUCLEOTIDE SEQUENCE</scope>
    <source>
        <strain evidence="2">CGMCC 1.12785</strain>
    </source>
</reference>
<organism evidence="2 3">
    <name type="scientific">Sediminivirga luteola</name>
    <dbReference type="NCBI Taxonomy" id="1774748"/>
    <lineage>
        <taxon>Bacteria</taxon>
        <taxon>Bacillati</taxon>
        <taxon>Actinomycetota</taxon>
        <taxon>Actinomycetes</taxon>
        <taxon>Micrococcales</taxon>
        <taxon>Brevibacteriaceae</taxon>
        <taxon>Sediminivirga</taxon>
    </lineage>
</organism>
<name>A0A8J2TZF7_9MICO</name>
<dbReference type="InterPro" id="IPR010982">
    <property type="entry name" value="Lambda_DNA-bd_dom_sf"/>
</dbReference>
<reference evidence="2" key="2">
    <citation type="submission" date="2020-09" db="EMBL/GenBank/DDBJ databases">
        <authorList>
            <person name="Sun Q."/>
            <person name="Zhou Y."/>
        </authorList>
    </citation>
    <scope>NUCLEOTIDE SEQUENCE</scope>
    <source>
        <strain evidence="2">CGMCC 1.12785</strain>
    </source>
</reference>
<accession>A0A8J2TZF7</accession>